<gene>
    <name evidence="2" type="ORF">DPMN_174899</name>
</gene>
<feature type="compositionally biased region" description="Basic residues" evidence="1">
    <location>
        <begin position="420"/>
        <end position="433"/>
    </location>
</feature>
<proteinExistence type="predicted"/>
<dbReference type="PANTHER" id="PTHR31751">
    <property type="entry name" value="SI:CH211-108C17.2-RELATED-RELATED"/>
    <property type="match status" value="1"/>
</dbReference>
<reference evidence="2" key="1">
    <citation type="journal article" date="2019" name="bioRxiv">
        <title>The Genome of the Zebra Mussel, Dreissena polymorpha: A Resource for Invasive Species Research.</title>
        <authorList>
            <person name="McCartney M.A."/>
            <person name="Auch B."/>
            <person name="Kono T."/>
            <person name="Mallez S."/>
            <person name="Zhang Y."/>
            <person name="Obille A."/>
            <person name="Becker A."/>
            <person name="Abrahante J.E."/>
            <person name="Garbe J."/>
            <person name="Badalamenti J.P."/>
            <person name="Herman A."/>
            <person name="Mangelson H."/>
            <person name="Liachko I."/>
            <person name="Sullivan S."/>
            <person name="Sone E.D."/>
            <person name="Koren S."/>
            <person name="Silverstein K.A.T."/>
            <person name="Beckman K.B."/>
            <person name="Gohl D.M."/>
        </authorList>
    </citation>
    <scope>NUCLEOTIDE SEQUENCE</scope>
    <source>
        <strain evidence="2">Duluth1</strain>
        <tissue evidence="2">Whole animal</tissue>
    </source>
</reference>
<evidence type="ECO:0008006" key="4">
    <source>
        <dbReference type="Google" id="ProtNLM"/>
    </source>
</evidence>
<keyword evidence="3" id="KW-1185">Reference proteome</keyword>
<dbReference type="EMBL" id="JAIWYP010000009">
    <property type="protein sequence ID" value="KAH3773537.1"/>
    <property type="molecule type" value="Genomic_DNA"/>
</dbReference>
<protein>
    <recommendedName>
        <fullName evidence="4">Transposase</fullName>
    </recommendedName>
</protein>
<comment type="caution">
    <text evidence="2">The sequence shown here is derived from an EMBL/GenBank/DDBJ whole genome shotgun (WGS) entry which is preliminary data.</text>
</comment>
<dbReference type="AlphaFoldDB" id="A0A9D4E8C1"/>
<accession>A0A9D4E8C1</accession>
<organism evidence="2 3">
    <name type="scientific">Dreissena polymorpha</name>
    <name type="common">Zebra mussel</name>
    <name type="synonym">Mytilus polymorpha</name>
    <dbReference type="NCBI Taxonomy" id="45954"/>
    <lineage>
        <taxon>Eukaryota</taxon>
        <taxon>Metazoa</taxon>
        <taxon>Spiralia</taxon>
        <taxon>Lophotrochozoa</taxon>
        <taxon>Mollusca</taxon>
        <taxon>Bivalvia</taxon>
        <taxon>Autobranchia</taxon>
        <taxon>Heteroconchia</taxon>
        <taxon>Euheterodonta</taxon>
        <taxon>Imparidentia</taxon>
        <taxon>Neoheterodontei</taxon>
        <taxon>Myida</taxon>
        <taxon>Dreissenoidea</taxon>
        <taxon>Dreissenidae</taxon>
        <taxon>Dreissena</taxon>
    </lineage>
</organism>
<dbReference type="Proteomes" id="UP000828390">
    <property type="component" value="Unassembled WGS sequence"/>
</dbReference>
<feature type="compositionally biased region" description="Basic and acidic residues" evidence="1">
    <location>
        <begin position="388"/>
        <end position="398"/>
    </location>
</feature>
<evidence type="ECO:0000256" key="1">
    <source>
        <dbReference type="SAM" id="MobiDB-lite"/>
    </source>
</evidence>
<reference evidence="2" key="2">
    <citation type="submission" date="2020-11" db="EMBL/GenBank/DDBJ databases">
        <authorList>
            <person name="McCartney M.A."/>
            <person name="Auch B."/>
            <person name="Kono T."/>
            <person name="Mallez S."/>
            <person name="Becker A."/>
            <person name="Gohl D.M."/>
            <person name="Silverstein K.A.T."/>
            <person name="Koren S."/>
            <person name="Bechman K.B."/>
            <person name="Herman A."/>
            <person name="Abrahante J.E."/>
            <person name="Garbe J."/>
        </authorList>
    </citation>
    <scope>NUCLEOTIDE SEQUENCE</scope>
    <source>
        <strain evidence="2">Duluth1</strain>
        <tissue evidence="2">Whole animal</tissue>
    </source>
</reference>
<feature type="region of interest" description="Disordered" evidence="1">
    <location>
        <begin position="388"/>
        <end position="433"/>
    </location>
</feature>
<name>A0A9D4E8C1_DREPO</name>
<sequence length="433" mass="49528">MFINNFQASASILLSGNNYEKVRLFVKFLGLKFPSQTSFHRVQNKYAVPVVNQYWSDLRASVAEEHRAVSIVVSGDGRMDSPGYCAKYCTYTVMNQEDKKIFALEVVDKRETDLKSGLMEAKGFAKAMATLQADGIELKEIVTDAHPQISAIMRKSYPKTRHSYDMWHGAKNLGKKLSSIALAKGNEALKPWLKDITNHFFHSAETCGGNALEMKTKWLSVINHVTNRHTWALGQCDHEPIVEDERDLEEKQWLKPASMAVKDLQKTVMEPRLLKTFPYYVTCQTTSELEMFNNHLLMYAPKRNAFGYAGYKCRCQLAAIDYTHHVDRQTLVDKDGKTRVRRVHSKAANNWTVVPVKEKKQYKYIPGLLSRICMEYIQINKENPLRSKFRVDPDDPKKIASTIAQCPPPPTAELRETKRSRIKVKQASKKFAD</sequence>
<evidence type="ECO:0000313" key="2">
    <source>
        <dbReference type="EMBL" id="KAH3773537.1"/>
    </source>
</evidence>
<evidence type="ECO:0000313" key="3">
    <source>
        <dbReference type="Proteomes" id="UP000828390"/>
    </source>
</evidence>
<dbReference type="PANTHER" id="PTHR31751:SF7">
    <property type="entry name" value="THAP-TYPE DOMAIN-CONTAINING PROTEIN"/>
    <property type="match status" value="1"/>
</dbReference>